<keyword evidence="3" id="KW-1185">Reference proteome</keyword>
<dbReference type="InParanoid" id="A0A1Y2E2Q6"/>
<dbReference type="AlphaFoldDB" id="A0A1Y2E2Q6"/>
<keyword evidence="1" id="KW-1133">Transmembrane helix</keyword>
<dbReference type="EMBL" id="MCFJ01000005">
    <property type="protein sequence ID" value="ORY65789.1"/>
    <property type="molecule type" value="Genomic_DNA"/>
</dbReference>
<dbReference type="OrthoDB" id="3210850at2759"/>
<name>A0A1Y2E2Q6_9PEZI</name>
<sequence length="271" mass="30703">MASSIGARESQAEFYKENEPLVGTALGVVINLLALATVTACFTQRYLAVRRWRRLAFIPWLVFTIYADSWTFIFTTAVLQHGLGVASTYETCSAATFLCLLFYVTTKFIYLFLVERAFVIRNGYKSRLKSKLYLVNSFGMITIYITVGILDIVFRITEWEKGSCRIGMRKVSMIPMISFDFFVNMYLTTLFLIPLRRLYARKHLPQNPASVRLRAAALRAFIGGCCTTASSIVNLTILMIMEGQPAWICLMCCNADILFSAVVIQWVTSKD</sequence>
<dbReference type="RefSeq" id="XP_040716753.1">
    <property type="nucleotide sequence ID" value="XM_040855718.1"/>
</dbReference>
<feature type="transmembrane region" description="Helical" evidence="1">
    <location>
        <begin position="174"/>
        <end position="195"/>
    </location>
</feature>
<dbReference type="PANTHER" id="PTHR38848:SF3">
    <property type="entry name" value="G-PROTEIN COUPLED RECEPTORS FAMILY 3 PROFILE DOMAIN-CONTAINING PROTEIN"/>
    <property type="match status" value="1"/>
</dbReference>
<accession>A0A1Y2E2Q6</accession>
<keyword evidence="1" id="KW-0472">Membrane</keyword>
<feature type="transmembrane region" description="Helical" evidence="1">
    <location>
        <begin position="94"/>
        <end position="113"/>
    </location>
</feature>
<gene>
    <name evidence="2" type="ORF">BCR38DRAFT_339678</name>
</gene>
<evidence type="ECO:0000256" key="1">
    <source>
        <dbReference type="SAM" id="Phobius"/>
    </source>
</evidence>
<evidence type="ECO:0008006" key="4">
    <source>
        <dbReference type="Google" id="ProtNLM"/>
    </source>
</evidence>
<organism evidence="2 3">
    <name type="scientific">Pseudomassariella vexata</name>
    <dbReference type="NCBI Taxonomy" id="1141098"/>
    <lineage>
        <taxon>Eukaryota</taxon>
        <taxon>Fungi</taxon>
        <taxon>Dikarya</taxon>
        <taxon>Ascomycota</taxon>
        <taxon>Pezizomycotina</taxon>
        <taxon>Sordariomycetes</taxon>
        <taxon>Xylariomycetidae</taxon>
        <taxon>Amphisphaeriales</taxon>
        <taxon>Pseudomassariaceae</taxon>
        <taxon>Pseudomassariella</taxon>
    </lineage>
</organism>
<feature type="transmembrane region" description="Helical" evidence="1">
    <location>
        <begin position="133"/>
        <end position="154"/>
    </location>
</feature>
<comment type="caution">
    <text evidence="2">The sequence shown here is derived from an EMBL/GenBank/DDBJ whole genome shotgun (WGS) entry which is preliminary data.</text>
</comment>
<evidence type="ECO:0000313" key="3">
    <source>
        <dbReference type="Proteomes" id="UP000193689"/>
    </source>
</evidence>
<proteinExistence type="predicted"/>
<feature type="transmembrane region" description="Helical" evidence="1">
    <location>
        <begin position="20"/>
        <end position="43"/>
    </location>
</feature>
<evidence type="ECO:0000313" key="2">
    <source>
        <dbReference type="EMBL" id="ORY65789.1"/>
    </source>
</evidence>
<reference evidence="2 3" key="1">
    <citation type="submission" date="2016-07" db="EMBL/GenBank/DDBJ databases">
        <title>Pervasive Adenine N6-methylation of Active Genes in Fungi.</title>
        <authorList>
            <consortium name="DOE Joint Genome Institute"/>
            <person name="Mondo S.J."/>
            <person name="Dannebaum R.O."/>
            <person name="Kuo R.C."/>
            <person name="Labutti K."/>
            <person name="Haridas S."/>
            <person name="Kuo A."/>
            <person name="Salamov A."/>
            <person name="Ahrendt S.R."/>
            <person name="Lipzen A."/>
            <person name="Sullivan W."/>
            <person name="Andreopoulos W.B."/>
            <person name="Clum A."/>
            <person name="Lindquist E."/>
            <person name="Daum C."/>
            <person name="Ramamoorthy G.K."/>
            <person name="Gryganskyi A."/>
            <person name="Culley D."/>
            <person name="Magnuson J.K."/>
            <person name="James T.Y."/>
            <person name="O'Malley M.A."/>
            <person name="Stajich J.E."/>
            <person name="Spatafora J.W."/>
            <person name="Visel A."/>
            <person name="Grigoriev I.V."/>
        </authorList>
    </citation>
    <scope>NUCLEOTIDE SEQUENCE [LARGE SCALE GENOMIC DNA]</scope>
    <source>
        <strain evidence="2 3">CBS 129021</strain>
    </source>
</reference>
<feature type="transmembrane region" description="Helical" evidence="1">
    <location>
        <begin position="55"/>
        <end position="74"/>
    </location>
</feature>
<dbReference type="Proteomes" id="UP000193689">
    <property type="component" value="Unassembled WGS sequence"/>
</dbReference>
<keyword evidence="1" id="KW-0812">Transmembrane</keyword>
<protein>
    <recommendedName>
        <fullName evidence="4">G-protein coupled receptors family 1 profile domain-containing protein</fullName>
    </recommendedName>
</protein>
<dbReference type="GeneID" id="63771930"/>
<feature type="transmembrane region" description="Helical" evidence="1">
    <location>
        <begin position="216"/>
        <end position="239"/>
    </location>
</feature>
<feature type="transmembrane region" description="Helical" evidence="1">
    <location>
        <begin position="245"/>
        <end position="267"/>
    </location>
</feature>
<dbReference type="PANTHER" id="PTHR38848">
    <property type="entry name" value="G-PROTEIN COUPLED RECEPTORS FAMILY 3 PROFILE DOMAIN-CONTAINING PROTEIN"/>
    <property type="match status" value="1"/>
</dbReference>
<feature type="non-terminal residue" evidence="2">
    <location>
        <position position="271"/>
    </location>
</feature>